<name>A0ABV7P7F5_9PSEU</name>
<dbReference type="RefSeq" id="WP_378243123.1">
    <property type="nucleotide sequence ID" value="NZ_JBHRWK010000059.1"/>
</dbReference>
<comment type="caution">
    <text evidence="1">The sequence shown here is derived from an EMBL/GenBank/DDBJ whole genome shotgun (WGS) entry which is preliminary data.</text>
</comment>
<keyword evidence="2" id="KW-1185">Reference proteome</keyword>
<sequence length="273" mass="28870">MAIDVGDRYRLSWTNTAPGSGGLVNADTVVLTITLPDGSTVAPGVTNPPSPTGKYVYDYQTVQSGRHSARWVGTGTGAGAHVEVFDVRPADVPYLVSLQDIKDQTNITNDVSDEELRTYLESATGVIERHLGQAVVKRTYSEEHQIGHGLLVLNWTPVIAVTALSLVDGTHTWNVNDLHVTPAGVVTTPHGVNPYGHVAAIYTAGMTIVPEEYGLAARIIVQHLWETQRGNAGGPRVGLPDSMMSNAGGYSGKGYAIPNRALELLGGGLPGIA</sequence>
<accession>A0ABV7P7F5</accession>
<dbReference type="EMBL" id="JBHRWK010000059">
    <property type="protein sequence ID" value="MFC3454000.1"/>
    <property type="molecule type" value="Genomic_DNA"/>
</dbReference>
<dbReference type="Proteomes" id="UP001595645">
    <property type="component" value="Unassembled WGS sequence"/>
</dbReference>
<evidence type="ECO:0000313" key="2">
    <source>
        <dbReference type="Proteomes" id="UP001595645"/>
    </source>
</evidence>
<proteinExistence type="predicted"/>
<reference evidence="2" key="1">
    <citation type="journal article" date="2019" name="Int. J. Syst. Evol. Microbiol.">
        <title>The Global Catalogue of Microorganisms (GCM) 10K type strain sequencing project: providing services to taxonomists for standard genome sequencing and annotation.</title>
        <authorList>
            <consortium name="The Broad Institute Genomics Platform"/>
            <consortium name="The Broad Institute Genome Sequencing Center for Infectious Disease"/>
            <person name="Wu L."/>
            <person name="Ma J."/>
        </authorList>
    </citation>
    <scope>NUCLEOTIDE SEQUENCE [LARGE SCALE GENOMIC DNA]</scope>
    <source>
        <strain evidence="2">CGMCC 4.7676</strain>
    </source>
</reference>
<gene>
    <name evidence="1" type="ORF">ACFOSH_31575</name>
</gene>
<dbReference type="Gene3D" id="1.10.3230.30">
    <property type="entry name" value="Phage gp6-like head-tail connector protein"/>
    <property type="match status" value="1"/>
</dbReference>
<evidence type="ECO:0000313" key="1">
    <source>
        <dbReference type="EMBL" id="MFC3454000.1"/>
    </source>
</evidence>
<organism evidence="1 2">
    <name type="scientific">Amycolatopsis speibonae</name>
    <dbReference type="NCBI Taxonomy" id="1450224"/>
    <lineage>
        <taxon>Bacteria</taxon>
        <taxon>Bacillati</taxon>
        <taxon>Actinomycetota</taxon>
        <taxon>Actinomycetes</taxon>
        <taxon>Pseudonocardiales</taxon>
        <taxon>Pseudonocardiaceae</taxon>
        <taxon>Amycolatopsis</taxon>
    </lineage>
</organism>
<protein>
    <submittedName>
        <fullName evidence="1">Uncharacterized protein</fullName>
    </submittedName>
</protein>